<evidence type="ECO:0000313" key="4">
    <source>
        <dbReference type="EMBL" id="MFH0252993.1"/>
    </source>
</evidence>
<dbReference type="InterPro" id="IPR045857">
    <property type="entry name" value="O16G_dom_2"/>
</dbReference>
<dbReference type="InterPro" id="IPR017853">
    <property type="entry name" value="GH"/>
</dbReference>
<dbReference type="PANTHER" id="PTHR10357:SF179">
    <property type="entry name" value="NEUTRAL AND BASIC AMINO ACID TRANSPORT PROTEIN RBAT"/>
    <property type="match status" value="1"/>
</dbReference>
<comment type="similarity">
    <text evidence="1">Belongs to the glycosyl hydrolase 13 family.</text>
</comment>
<dbReference type="RefSeq" id="WP_377168557.1">
    <property type="nucleotide sequence ID" value="NZ_JBHTJC010000001.1"/>
</dbReference>
<keyword evidence="5" id="KW-1185">Reference proteome</keyword>
<organism evidence="4 5">
    <name type="scientific">Roseovarius aquimarinus</name>
    <dbReference type="NCBI Taxonomy" id="1229156"/>
    <lineage>
        <taxon>Bacteria</taxon>
        <taxon>Pseudomonadati</taxon>
        <taxon>Pseudomonadota</taxon>
        <taxon>Alphaproteobacteria</taxon>
        <taxon>Rhodobacterales</taxon>
        <taxon>Roseobacteraceae</taxon>
        <taxon>Roseovarius</taxon>
    </lineage>
</organism>
<evidence type="ECO:0000256" key="1">
    <source>
        <dbReference type="ARBA" id="ARBA00008061"/>
    </source>
</evidence>
<comment type="caution">
    <text evidence="4">The sequence shown here is derived from an EMBL/GenBank/DDBJ whole genome shotgun (WGS) entry which is preliminary data.</text>
</comment>
<dbReference type="EMBL" id="JBIHMM010000001">
    <property type="protein sequence ID" value="MFH0252993.1"/>
    <property type="molecule type" value="Genomic_DNA"/>
</dbReference>
<proteinExistence type="inferred from homology"/>
<dbReference type="Gene3D" id="3.20.20.80">
    <property type="entry name" value="Glycosidases"/>
    <property type="match status" value="1"/>
</dbReference>
<gene>
    <name evidence="4" type="ORF">ACGRVM_03760</name>
</gene>
<dbReference type="SMART" id="SM00642">
    <property type="entry name" value="Aamy"/>
    <property type="match status" value="1"/>
</dbReference>
<dbReference type="SUPFAM" id="SSF51445">
    <property type="entry name" value="(Trans)glycosidases"/>
    <property type="match status" value="1"/>
</dbReference>
<sequence length="526" mass="58692">MAVEAWPRCPVIYEIYPRSFMDTTGSGAGDLKGILERLDHVIDLGVDAIWIAPFYPSPLVDGGYDVADHSGVSPQMGDLDDVRRIIEAAHKAGLRVMTDQVLNHTSDRNPWFEWSANREEGYEDWYVWRDAKPDGTPPNNWMSYFGPPAWTWDHRREQYYWHQFLSSQPNLNLRNPKVQDALKAQMRFWRNLGIDGFRMDAISAYLCDESFADNPVAAPDVAARVAGPSFSPYSRQDHKYDLLPGDGARFCENVRAWAGKDAYLLGEINVGNNAVQVANTFTEPGRLDTSYTIDFAERGFTPDVIADVLRSMAHTEPGHGGRVTMWLSSHDQARHVSAHGDGSAHDAKFLALACGCLPGPWLIYQGEELGLPQPDLSRDETTDPFDLRFWPDGPGREGPRVPMPWTEDEGTHGFTTGTPWLPMRWHRGSSVAAQSKSPVSVLAFYKSLLRLRRKHRFPDGRIEAVEVEGDLLSLVTSCESGRFLARMNFAQEGRATKPADGSLLLASADAVSGDHLPARSAGLWHL</sequence>
<protein>
    <submittedName>
        <fullName evidence="4">Alpha-amylase family glycosyl hydrolase</fullName>
    </submittedName>
</protein>
<dbReference type="GO" id="GO:0016787">
    <property type="term" value="F:hydrolase activity"/>
    <property type="evidence" value="ECO:0007669"/>
    <property type="project" value="UniProtKB-KW"/>
</dbReference>
<accession>A0ABW7I4P7</accession>
<keyword evidence="4" id="KW-0378">Hydrolase</keyword>
<dbReference type="Gene3D" id="3.90.400.10">
    <property type="entry name" value="Oligo-1,6-glucosidase, Domain 2"/>
    <property type="match status" value="1"/>
</dbReference>
<dbReference type="Pfam" id="PF00128">
    <property type="entry name" value="Alpha-amylase"/>
    <property type="match status" value="1"/>
</dbReference>
<dbReference type="Proteomes" id="UP001607157">
    <property type="component" value="Unassembled WGS sequence"/>
</dbReference>
<evidence type="ECO:0000256" key="2">
    <source>
        <dbReference type="SAM" id="MobiDB-lite"/>
    </source>
</evidence>
<reference evidence="4 5" key="1">
    <citation type="submission" date="2024-10" db="EMBL/GenBank/DDBJ databases">
        <authorList>
            <person name="Yang X.-N."/>
        </authorList>
    </citation>
    <scope>NUCLEOTIDE SEQUENCE [LARGE SCALE GENOMIC DNA]</scope>
    <source>
        <strain evidence="4 5">CAU 1059</strain>
    </source>
</reference>
<dbReference type="InterPro" id="IPR006047">
    <property type="entry name" value="GH13_cat_dom"/>
</dbReference>
<feature type="domain" description="Glycosyl hydrolase family 13 catalytic" evidence="3">
    <location>
        <begin position="14"/>
        <end position="452"/>
    </location>
</feature>
<name>A0ABW7I4P7_9RHOB</name>
<feature type="region of interest" description="Disordered" evidence="2">
    <location>
        <begin position="386"/>
        <end position="411"/>
    </location>
</feature>
<dbReference type="PANTHER" id="PTHR10357">
    <property type="entry name" value="ALPHA-AMYLASE FAMILY MEMBER"/>
    <property type="match status" value="1"/>
</dbReference>
<evidence type="ECO:0000313" key="5">
    <source>
        <dbReference type="Proteomes" id="UP001607157"/>
    </source>
</evidence>
<evidence type="ECO:0000259" key="3">
    <source>
        <dbReference type="SMART" id="SM00642"/>
    </source>
</evidence>